<reference evidence="2 3" key="1">
    <citation type="submission" date="2024-10" db="EMBL/GenBank/DDBJ databases">
        <title>The Natural Products Discovery Center: Release of the First 8490 Sequenced Strains for Exploring Actinobacteria Biosynthetic Diversity.</title>
        <authorList>
            <person name="Kalkreuter E."/>
            <person name="Kautsar S.A."/>
            <person name="Yang D."/>
            <person name="Bader C.D."/>
            <person name="Teijaro C.N."/>
            <person name="Fluegel L."/>
            <person name="Davis C.M."/>
            <person name="Simpson J.R."/>
            <person name="Lauterbach L."/>
            <person name="Steele A.D."/>
            <person name="Gui C."/>
            <person name="Meng S."/>
            <person name="Li G."/>
            <person name="Viehrig K."/>
            <person name="Ye F."/>
            <person name="Su P."/>
            <person name="Kiefer A.F."/>
            <person name="Nichols A."/>
            <person name="Cepeda A.J."/>
            <person name="Yan W."/>
            <person name="Fan B."/>
            <person name="Jiang Y."/>
            <person name="Adhikari A."/>
            <person name="Zheng C.-J."/>
            <person name="Schuster L."/>
            <person name="Cowan T.M."/>
            <person name="Smanski M.J."/>
            <person name="Chevrette M.G."/>
            <person name="De Carvalho L.P.S."/>
            <person name="Shen B."/>
        </authorList>
    </citation>
    <scope>NUCLEOTIDE SEQUENCE [LARGE SCALE GENOMIC DNA]</scope>
    <source>
        <strain evidence="2 3">NPDC053399</strain>
    </source>
</reference>
<dbReference type="InterPro" id="IPR024344">
    <property type="entry name" value="MDMPI_metal-binding"/>
</dbReference>
<feature type="domain" description="Mycothiol-dependent maleylpyruvate isomerase metal-binding" evidence="1">
    <location>
        <begin position="12"/>
        <end position="155"/>
    </location>
</feature>
<dbReference type="EMBL" id="JBITYG010000018">
    <property type="protein sequence ID" value="MFI9106469.1"/>
    <property type="molecule type" value="Genomic_DNA"/>
</dbReference>
<dbReference type="InterPro" id="IPR034660">
    <property type="entry name" value="DinB/YfiT-like"/>
</dbReference>
<gene>
    <name evidence="2" type="ORF">ACIGXA_38795</name>
</gene>
<comment type="caution">
    <text evidence="2">The sequence shown here is derived from an EMBL/GenBank/DDBJ whole genome shotgun (WGS) entry which is preliminary data.</text>
</comment>
<evidence type="ECO:0000259" key="1">
    <source>
        <dbReference type="Pfam" id="PF11716"/>
    </source>
</evidence>
<dbReference type="Pfam" id="PF11716">
    <property type="entry name" value="MDMPI_N"/>
    <property type="match status" value="1"/>
</dbReference>
<dbReference type="InterPro" id="IPR036527">
    <property type="entry name" value="SCP2_sterol-bd_dom_sf"/>
</dbReference>
<accession>A0ABW8CJ55</accession>
<dbReference type="RefSeq" id="WP_399657996.1">
    <property type="nucleotide sequence ID" value="NZ_JBITYG010000018.1"/>
</dbReference>
<proteinExistence type="predicted"/>
<evidence type="ECO:0000313" key="2">
    <source>
        <dbReference type="EMBL" id="MFI9106469.1"/>
    </source>
</evidence>
<keyword evidence="3" id="KW-1185">Reference proteome</keyword>
<organism evidence="2 3">
    <name type="scientific">Streptomyces fildesensis</name>
    <dbReference type="NCBI Taxonomy" id="375757"/>
    <lineage>
        <taxon>Bacteria</taxon>
        <taxon>Bacillati</taxon>
        <taxon>Actinomycetota</taxon>
        <taxon>Actinomycetes</taxon>
        <taxon>Kitasatosporales</taxon>
        <taxon>Streptomycetaceae</taxon>
        <taxon>Streptomyces</taxon>
    </lineage>
</organism>
<protein>
    <submittedName>
        <fullName evidence="2">Maleylpyruvate isomerase N-terminal domain-containing protein</fullName>
    </submittedName>
</protein>
<dbReference type="SUPFAM" id="SSF109854">
    <property type="entry name" value="DinB/YfiT-like putative metalloenzymes"/>
    <property type="match status" value="1"/>
</dbReference>
<name>A0ABW8CJ55_9ACTN</name>
<keyword evidence="2" id="KW-0413">Isomerase</keyword>
<dbReference type="Gene3D" id="1.20.120.450">
    <property type="entry name" value="dinb family like domain"/>
    <property type="match status" value="1"/>
</dbReference>
<dbReference type="Proteomes" id="UP001614394">
    <property type="component" value="Unassembled WGS sequence"/>
</dbReference>
<sequence length="274" mass="28948">MFPDFTTTPEDLRRAAARTAALLRTVPEPGAPVPGLAWTIGETAAHLVVELQHYAGFAGGELDARTVLDVLPTGPGVTPGELNAAANAHLLAGFPERDPKVLADLLESAAADFGAAAGRRRPDEPVLTTNGLHMTVPVMAATLLGEQVVHGLDIARARRTPWPVDRRDALLIVEGVLAMAPEYVDRKRAAGMHIAYELRFRGGPGYRFAVDDGTAVVTPAGARADCRITADPAAFVLMGYGRVGQWGQVLRGRIVAGGRKPWLASAFGSLLTPV</sequence>
<evidence type="ECO:0000313" key="3">
    <source>
        <dbReference type="Proteomes" id="UP001614394"/>
    </source>
</evidence>
<dbReference type="GO" id="GO:0016853">
    <property type="term" value="F:isomerase activity"/>
    <property type="evidence" value="ECO:0007669"/>
    <property type="project" value="UniProtKB-KW"/>
</dbReference>
<dbReference type="SUPFAM" id="SSF55718">
    <property type="entry name" value="SCP-like"/>
    <property type="match status" value="1"/>
</dbReference>